<evidence type="ECO:0008006" key="3">
    <source>
        <dbReference type="Google" id="ProtNLM"/>
    </source>
</evidence>
<dbReference type="InterPro" id="IPR008719">
    <property type="entry name" value="N2O_reductase_NosL"/>
</dbReference>
<evidence type="ECO:0000313" key="1">
    <source>
        <dbReference type="EMBL" id="NAY92846.1"/>
    </source>
</evidence>
<dbReference type="PANTHER" id="PTHR41247:SF1">
    <property type="entry name" value="HTH-TYPE TRANSCRIPTIONAL REPRESSOR YCNK"/>
    <property type="match status" value="1"/>
</dbReference>
<reference evidence="1" key="1">
    <citation type="submission" date="2020-01" db="EMBL/GenBank/DDBJ databases">
        <title>Muricauda ochracea sp. nov., isolated from a tidal flat of Garorim bay in Korea.</title>
        <authorList>
            <person name="Kim D."/>
            <person name="Yoo Y."/>
            <person name="Kim J.-J."/>
        </authorList>
    </citation>
    <scope>NUCLEOTIDE SEQUENCE</scope>
    <source>
        <strain evidence="1">JGD-17</strain>
    </source>
</reference>
<proteinExistence type="predicted"/>
<comment type="caution">
    <text evidence="1">The sequence shown here is derived from an EMBL/GenBank/DDBJ whole genome shotgun (WGS) entry which is preliminary data.</text>
</comment>
<dbReference type="SUPFAM" id="SSF160387">
    <property type="entry name" value="NosL/MerB-like"/>
    <property type="match status" value="1"/>
</dbReference>
<dbReference type="RefSeq" id="WP_166524267.1">
    <property type="nucleotide sequence ID" value="NZ_JAAABI010000005.1"/>
</dbReference>
<keyword evidence="2" id="KW-1185">Reference proteome</keyword>
<dbReference type="Proteomes" id="UP000667650">
    <property type="component" value="Unassembled WGS sequence"/>
</dbReference>
<dbReference type="AlphaFoldDB" id="A0A964WY48"/>
<evidence type="ECO:0000313" key="2">
    <source>
        <dbReference type="Proteomes" id="UP000667650"/>
    </source>
</evidence>
<sequence>MNVRDSFYIIVIVLLGGCSAKPQPIEYGSDNCHFCRMTIVDAIHAAEMVTDKGKVFKFDAVECMVNYQKEIDSTEISMYLCNHYSEPKELIDATGAMFLISENIPSPMGEFLTAFKSEKEALVQKNENGGEIYTWNELLKRFNR</sequence>
<dbReference type="EMBL" id="JAAABI010000005">
    <property type="protein sequence ID" value="NAY92846.1"/>
    <property type="molecule type" value="Genomic_DNA"/>
</dbReference>
<dbReference type="PROSITE" id="PS51257">
    <property type="entry name" value="PROKAR_LIPOPROTEIN"/>
    <property type="match status" value="1"/>
</dbReference>
<name>A0A964WY48_9FLAO</name>
<accession>A0A964WY48</accession>
<protein>
    <recommendedName>
        <fullName evidence="3">Copper chaperone NosL</fullName>
    </recommendedName>
</protein>
<organism evidence="1 2">
    <name type="scientific">Flagellimonas ochracea</name>
    <dbReference type="NCBI Taxonomy" id="2696472"/>
    <lineage>
        <taxon>Bacteria</taxon>
        <taxon>Pseudomonadati</taxon>
        <taxon>Bacteroidota</taxon>
        <taxon>Flavobacteriia</taxon>
        <taxon>Flavobacteriales</taxon>
        <taxon>Flavobacteriaceae</taxon>
        <taxon>Flagellimonas</taxon>
    </lineage>
</organism>
<dbReference type="Pfam" id="PF05573">
    <property type="entry name" value="NosL"/>
    <property type="match status" value="1"/>
</dbReference>
<dbReference type="PANTHER" id="PTHR41247">
    <property type="entry name" value="HTH-TYPE TRANSCRIPTIONAL REPRESSOR YCNK"/>
    <property type="match status" value="1"/>
</dbReference>
<gene>
    <name evidence="1" type="ORF">GTQ34_13060</name>
</gene>